<dbReference type="EMBL" id="CM035427">
    <property type="protein sequence ID" value="KAH7307129.1"/>
    <property type="molecule type" value="Genomic_DNA"/>
</dbReference>
<evidence type="ECO:0000313" key="2">
    <source>
        <dbReference type="Proteomes" id="UP000825935"/>
    </source>
</evidence>
<accession>A0A8T2S7V6</accession>
<protein>
    <submittedName>
        <fullName evidence="1">Uncharacterized protein</fullName>
    </submittedName>
</protein>
<dbReference type="Proteomes" id="UP000825935">
    <property type="component" value="Chromosome 22"/>
</dbReference>
<organism evidence="1 2">
    <name type="scientific">Ceratopteris richardii</name>
    <name type="common">Triangle waterfern</name>
    <dbReference type="NCBI Taxonomy" id="49495"/>
    <lineage>
        <taxon>Eukaryota</taxon>
        <taxon>Viridiplantae</taxon>
        <taxon>Streptophyta</taxon>
        <taxon>Embryophyta</taxon>
        <taxon>Tracheophyta</taxon>
        <taxon>Polypodiopsida</taxon>
        <taxon>Polypodiidae</taxon>
        <taxon>Polypodiales</taxon>
        <taxon>Pteridineae</taxon>
        <taxon>Pteridaceae</taxon>
        <taxon>Parkerioideae</taxon>
        <taxon>Ceratopteris</taxon>
    </lineage>
</organism>
<sequence>MRKQLQTQSFLGGQYSIHFRTLKPLLFLLHHAKCMKFGFSFCSAMATHLLFGPFLTFCSSVTHYCSISAIAVYNERSSQIHGYVAAALSQRLLAQTLLTVSFYFQ</sequence>
<gene>
    <name evidence="1" type="ORF">KP509_22G047200</name>
</gene>
<reference evidence="1" key="1">
    <citation type="submission" date="2021-08" db="EMBL/GenBank/DDBJ databases">
        <title>WGS assembly of Ceratopteris richardii.</title>
        <authorList>
            <person name="Marchant D.B."/>
            <person name="Chen G."/>
            <person name="Jenkins J."/>
            <person name="Shu S."/>
            <person name="Leebens-Mack J."/>
            <person name="Grimwood J."/>
            <person name="Schmutz J."/>
            <person name="Soltis P."/>
            <person name="Soltis D."/>
            <person name="Chen Z.-H."/>
        </authorList>
    </citation>
    <scope>NUCLEOTIDE SEQUENCE</scope>
    <source>
        <strain evidence="1">Whitten #5841</strain>
        <tissue evidence="1">Leaf</tissue>
    </source>
</reference>
<evidence type="ECO:0000313" key="1">
    <source>
        <dbReference type="EMBL" id="KAH7307129.1"/>
    </source>
</evidence>
<name>A0A8T2S7V6_CERRI</name>
<dbReference type="AlphaFoldDB" id="A0A8T2S7V6"/>
<keyword evidence="2" id="KW-1185">Reference proteome</keyword>
<proteinExistence type="predicted"/>
<comment type="caution">
    <text evidence="1">The sequence shown here is derived from an EMBL/GenBank/DDBJ whole genome shotgun (WGS) entry which is preliminary data.</text>
</comment>